<dbReference type="InterPro" id="IPR023181">
    <property type="entry name" value="Homospermid_syn-like_C"/>
</dbReference>
<name>A0A6J6ARX3_9ZZZZ</name>
<sequence length="520" mass="57863">MKPRTPFISVFSSRCPKQLGSALRSYPLMTSEVPEMTDSKMPHGGAQLGAVGGPLVMIGMGSIGRATLPLLDRHIAFDKSRAIALDPLADRKKYADEYGIAFQQVELTPENYVEILTPLLTNGEGQGFCVNLSVDTGSVDIMRLCRELDVLYIDTVVEPWPGLYYNQSIDNADRTNQFLRSKAVAERRRSPGGTTAVSCCGANPGMVSWFVKDALVRLNDELGLGLTTPAPADKDAWSRYMQAVGVKGIHIAERDTQRVTSPKPVDTFWNTWSVDGFISEGLQPAELGWGTHETWMPENAHHFSDPESPAIYLESPGAETRVRTWCPTLGEQYGFLVTHNESLSISDFYSVRDENGEVVYRPTCHYAYHPCNDAVLSFHELFGNGGRNQTTKHVLDEDELVDGIDELGVLLYGHDRNAYWFGSRLSIEEARELAPYNTATGLQISSAVLAGVVWALENPNEGIVETDEMDHVRCLEVQVPYLGPVEGHYTDWTPLTRRLGLFVDDIDESDPWQFRNILVR</sequence>
<proteinExistence type="predicted"/>
<dbReference type="Gene3D" id="3.30.360.30">
    <property type="entry name" value="homospermidine synthase like"/>
    <property type="match status" value="1"/>
</dbReference>
<gene>
    <name evidence="4" type="ORF">UFOPK1762_01961</name>
    <name evidence="3" type="ORF">UFOPK4201_02142</name>
</gene>
<organism evidence="3">
    <name type="scientific">freshwater metagenome</name>
    <dbReference type="NCBI Taxonomy" id="449393"/>
    <lineage>
        <taxon>unclassified sequences</taxon>
        <taxon>metagenomes</taxon>
        <taxon>ecological metagenomes</taxon>
    </lineage>
</organism>
<evidence type="ECO:0000259" key="1">
    <source>
        <dbReference type="Pfam" id="PF03435"/>
    </source>
</evidence>
<evidence type="ECO:0000313" key="4">
    <source>
        <dbReference type="EMBL" id="CAB4601559.1"/>
    </source>
</evidence>
<evidence type="ECO:0000259" key="2">
    <source>
        <dbReference type="Pfam" id="PF16653"/>
    </source>
</evidence>
<accession>A0A6J6ARX3</accession>
<feature type="domain" description="Saccharopine dehydrogenase-like C-terminal" evidence="2">
    <location>
        <begin position="201"/>
        <end position="488"/>
    </location>
</feature>
<dbReference type="InterPro" id="IPR032095">
    <property type="entry name" value="Sacchrp_dh-like_C"/>
</dbReference>
<reference evidence="3" key="1">
    <citation type="submission" date="2020-05" db="EMBL/GenBank/DDBJ databases">
        <authorList>
            <person name="Chiriac C."/>
            <person name="Salcher M."/>
            <person name="Ghai R."/>
            <person name="Kavagutti S V."/>
        </authorList>
    </citation>
    <scope>NUCLEOTIDE SEQUENCE</scope>
</reference>
<dbReference type="AlphaFoldDB" id="A0A6J6ARX3"/>
<dbReference type="InterPro" id="IPR005097">
    <property type="entry name" value="Sacchrp_dh_NADP-bd"/>
</dbReference>
<protein>
    <submittedName>
        <fullName evidence="3">Unannotated protein</fullName>
    </submittedName>
</protein>
<dbReference type="Pfam" id="PF16653">
    <property type="entry name" value="Sacchrp_dh_C"/>
    <property type="match status" value="1"/>
</dbReference>
<dbReference type="Gene3D" id="3.40.50.720">
    <property type="entry name" value="NAD(P)-binding Rossmann-like Domain"/>
    <property type="match status" value="1"/>
</dbReference>
<dbReference type="EMBL" id="CAEZTY010000134">
    <property type="protein sequence ID" value="CAB4601559.1"/>
    <property type="molecule type" value="Genomic_DNA"/>
</dbReference>
<dbReference type="EMBL" id="CAEUNJ010000162">
    <property type="protein sequence ID" value="CAB4373088.1"/>
    <property type="molecule type" value="Genomic_DNA"/>
</dbReference>
<feature type="domain" description="Saccharopine dehydrogenase NADP binding" evidence="1">
    <location>
        <begin position="56"/>
        <end position="197"/>
    </location>
</feature>
<evidence type="ECO:0000313" key="3">
    <source>
        <dbReference type="EMBL" id="CAB4373088.1"/>
    </source>
</evidence>
<dbReference type="Pfam" id="PF03435">
    <property type="entry name" value="Sacchrp_dh_NADP"/>
    <property type="match status" value="1"/>
</dbReference>